<dbReference type="STRING" id="631454.N177_3457"/>
<sequence length="47" mass="5093">MSTVAEVQTLGRPRGEAILSPQAHLFARDGTCTLKMRFFAERSGTPG</sequence>
<evidence type="ECO:0000313" key="1">
    <source>
        <dbReference type="EMBL" id="ESR23389.1"/>
    </source>
</evidence>
<accession>V4RDG1</accession>
<dbReference type="EMBL" id="AWXZ01000039">
    <property type="protein sequence ID" value="ESR23389.1"/>
    <property type="molecule type" value="Genomic_DNA"/>
</dbReference>
<gene>
    <name evidence="1" type="ORF">N177_3457</name>
</gene>
<organism evidence="1 2">
    <name type="scientific">Lutibaculum baratangense AMV1</name>
    <dbReference type="NCBI Taxonomy" id="631454"/>
    <lineage>
        <taxon>Bacteria</taxon>
        <taxon>Pseudomonadati</taxon>
        <taxon>Pseudomonadota</taxon>
        <taxon>Alphaproteobacteria</taxon>
        <taxon>Hyphomicrobiales</taxon>
        <taxon>Tepidamorphaceae</taxon>
        <taxon>Lutibaculum</taxon>
    </lineage>
</organism>
<dbReference type="Proteomes" id="UP000017819">
    <property type="component" value="Unassembled WGS sequence"/>
</dbReference>
<comment type="caution">
    <text evidence="1">The sequence shown here is derived from an EMBL/GenBank/DDBJ whole genome shotgun (WGS) entry which is preliminary data.</text>
</comment>
<name>V4RDG1_9HYPH</name>
<dbReference type="AlphaFoldDB" id="V4RDG1"/>
<evidence type="ECO:0000313" key="2">
    <source>
        <dbReference type="Proteomes" id="UP000017819"/>
    </source>
</evidence>
<reference evidence="1 2" key="1">
    <citation type="journal article" date="2014" name="Genome Announc.">
        <title>Draft Genome Sequence of Lutibaculum baratangense Strain AMV1T, Isolated from a Mud Volcano in Andamans, India.</title>
        <authorList>
            <person name="Singh A."/>
            <person name="Sreenivas A."/>
            <person name="Sathyanarayana Reddy G."/>
            <person name="Pinnaka A.K."/>
            <person name="Shivaji S."/>
        </authorList>
    </citation>
    <scope>NUCLEOTIDE SEQUENCE [LARGE SCALE GENOMIC DNA]</scope>
    <source>
        <strain evidence="1 2">AMV1</strain>
    </source>
</reference>
<keyword evidence="2" id="KW-1185">Reference proteome</keyword>
<proteinExistence type="predicted"/>
<protein>
    <submittedName>
        <fullName evidence="1">Uncharacterized protein</fullName>
    </submittedName>
</protein>